<proteinExistence type="predicted"/>
<evidence type="ECO:0000256" key="7">
    <source>
        <dbReference type="ARBA" id="ARBA00022989"/>
    </source>
</evidence>
<dbReference type="RefSeq" id="WP_155703286.1">
    <property type="nucleotide sequence ID" value="NZ_CP034235.1"/>
</dbReference>
<evidence type="ECO:0000256" key="6">
    <source>
        <dbReference type="ARBA" id="ARBA00022777"/>
    </source>
</evidence>
<dbReference type="Pfam" id="PF02743">
    <property type="entry name" value="dCache_1"/>
    <property type="match status" value="1"/>
</dbReference>
<comment type="subcellular location">
    <subcellularLocation>
        <location evidence="1">Cell membrane</location>
        <topology evidence="1">Multi-pass membrane protein</topology>
    </subcellularLocation>
</comment>
<protein>
    <submittedName>
        <fullName evidence="11">Sensor histidine kinase</fullName>
    </submittedName>
</protein>
<dbReference type="Pfam" id="PF00672">
    <property type="entry name" value="HAMP"/>
    <property type="match status" value="1"/>
</dbReference>
<feature type="transmembrane region" description="Helical" evidence="9">
    <location>
        <begin position="303"/>
        <end position="327"/>
    </location>
</feature>
<keyword evidence="7 9" id="KW-1133">Transmembrane helix</keyword>
<evidence type="ECO:0000256" key="5">
    <source>
        <dbReference type="ARBA" id="ARBA00022692"/>
    </source>
</evidence>
<keyword evidence="3" id="KW-0597">Phosphoprotein</keyword>
<dbReference type="OrthoDB" id="9776552at2"/>
<evidence type="ECO:0000256" key="2">
    <source>
        <dbReference type="ARBA" id="ARBA00022475"/>
    </source>
</evidence>
<dbReference type="InterPro" id="IPR033479">
    <property type="entry name" value="dCache_1"/>
</dbReference>
<evidence type="ECO:0000256" key="4">
    <source>
        <dbReference type="ARBA" id="ARBA00022679"/>
    </source>
</evidence>
<evidence type="ECO:0000313" key="11">
    <source>
        <dbReference type="EMBL" id="QGQ98184.1"/>
    </source>
</evidence>
<evidence type="ECO:0000259" key="10">
    <source>
        <dbReference type="PROSITE" id="PS50885"/>
    </source>
</evidence>
<dbReference type="AlphaFoldDB" id="A0A6B8RQV0"/>
<dbReference type="Gene3D" id="3.30.450.20">
    <property type="entry name" value="PAS domain"/>
    <property type="match status" value="2"/>
</dbReference>
<dbReference type="EMBL" id="CP034235">
    <property type="protein sequence ID" value="QGQ98184.1"/>
    <property type="molecule type" value="Genomic_DNA"/>
</dbReference>
<keyword evidence="5 9" id="KW-0812">Transmembrane</keyword>
<dbReference type="SUPFAM" id="SSF158472">
    <property type="entry name" value="HAMP domain-like"/>
    <property type="match status" value="1"/>
</dbReference>
<sequence>MRFLSVKHMGLREKLLLFFTLFILAPIITAGIFIYISSEQYVEERIHKETLQTLSLLNQNVNRLLAGYESQLNYVYDHEDIIKQLAEERGASSMPDDSINRYLRDSVRGKDDIESIYLFPLNKPSFYFYDNKGSGLFKEMYDQNLDWKRSLDAHAKGVIWFPTYRMLPNQYYTANSYYFMVGLQIRNVFDVLQPIGSVMMNLKIGALDHIAEDIRASNNGFLLIADASGNVIWHHNPDSMGENIQQTAFFQNVQKHKANFNSQELNGKQYKISYVQSEYNQWYYISFVPYVDILAETAYLKKFIVLTVVISGFIFLLLAGLTTIYIAKPLRRMVLAMKNINKDNLQIQFNPDSRDEIGVLQHAYNNMNNKIVRLVEEVRMVTLKEKEAELRAIRAQINPHFVYNTLDTINWMAIEKQENDISSMITSLSDIMRYAIKPGETTATIEEELIWVKNYLYVQKTRYEDRFNVSFEVDERVLKCWIPRLLLQPYMENAILHGLEDVEEGGEIAVVIRLNEEESMIVFEIRDNGKGMDEATLQHVRERRSESIGIYNMDDRLKLEFGAGFGVSIESIAGTGTRVAIIVPYVKTQGQSDV</sequence>
<feature type="domain" description="HAMP" evidence="10">
    <location>
        <begin position="324"/>
        <end position="376"/>
    </location>
</feature>
<keyword evidence="2" id="KW-1003">Cell membrane</keyword>
<dbReference type="SUPFAM" id="SSF55874">
    <property type="entry name" value="ATPase domain of HSP90 chaperone/DNA topoisomerase II/histidine kinase"/>
    <property type="match status" value="1"/>
</dbReference>
<dbReference type="CDD" id="cd06225">
    <property type="entry name" value="HAMP"/>
    <property type="match status" value="1"/>
</dbReference>
<accession>A0A6B8RQV0</accession>
<dbReference type="InterPro" id="IPR010559">
    <property type="entry name" value="Sig_transdc_His_kin_internal"/>
</dbReference>
<organism evidence="11 12">
    <name type="scientific">Paenibacillus psychroresistens</name>
    <dbReference type="NCBI Taxonomy" id="1778678"/>
    <lineage>
        <taxon>Bacteria</taxon>
        <taxon>Bacillati</taxon>
        <taxon>Bacillota</taxon>
        <taxon>Bacilli</taxon>
        <taxon>Bacillales</taxon>
        <taxon>Paenibacillaceae</taxon>
        <taxon>Paenibacillus</taxon>
    </lineage>
</organism>
<keyword evidence="8 9" id="KW-0472">Membrane</keyword>
<dbReference type="InterPro" id="IPR003660">
    <property type="entry name" value="HAMP_dom"/>
</dbReference>
<dbReference type="PANTHER" id="PTHR34220:SF7">
    <property type="entry name" value="SENSOR HISTIDINE KINASE YPDA"/>
    <property type="match status" value="1"/>
</dbReference>
<evidence type="ECO:0000256" key="8">
    <source>
        <dbReference type="ARBA" id="ARBA00023136"/>
    </source>
</evidence>
<dbReference type="Pfam" id="PF06580">
    <property type="entry name" value="His_kinase"/>
    <property type="match status" value="1"/>
</dbReference>
<dbReference type="SMART" id="SM00304">
    <property type="entry name" value="HAMP"/>
    <property type="match status" value="1"/>
</dbReference>
<dbReference type="PROSITE" id="PS50885">
    <property type="entry name" value="HAMP"/>
    <property type="match status" value="1"/>
</dbReference>
<dbReference type="Gene3D" id="6.10.340.10">
    <property type="match status" value="1"/>
</dbReference>
<dbReference type="InterPro" id="IPR050640">
    <property type="entry name" value="Bact_2-comp_sensor_kinase"/>
</dbReference>
<keyword evidence="12" id="KW-1185">Reference proteome</keyword>
<dbReference type="PANTHER" id="PTHR34220">
    <property type="entry name" value="SENSOR HISTIDINE KINASE YPDA"/>
    <property type="match status" value="1"/>
</dbReference>
<dbReference type="InterPro" id="IPR036890">
    <property type="entry name" value="HATPase_C_sf"/>
</dbReference>
<gene>
    <name evidence="11" type="ORF">EHS13_26510</name>
</gene>
<evidence type="ECO:0000256" key="1">
    <source>
        <dbReference type="ARBA" id="ARBA00004651"/>
    </source>
</evidence>
<dbReference type="Pfam" id="PF02518">
    <property type="entry name" value="HATPase_c"/>
    <property type="match status" value="1"/>
</dbReference>
<evidence type="ECO:0000256" key="3">
    <source>
        <dbReference type="ARBA" id="ARBA00022553"/>
    </source>
</evidence>
<keyword evidence="4" id="KW-0808">Transferase</keyword>
<keyword evidence="6 11" id="KW-0418">Kinase</keyword>
<dbReference type="GO" id="GO:0000155">
    <property type="term" value="F:phosphorelay sensor kinase activity"/>
    <property type="evidence" value="ECO:0007669"/>
    <property type="project" value="InterPro"/>
</dbReference>
<reference evidence="12" key="1">
    <citation type="submission" date="2018-11" db="EMBL/GenBank/DDBJ databases">
        <title>Complete genome sequence of Paenibacillus sp. ML311-T8.</title>
        <authorList>
            <person name="Nam Y.-D."/>
            <person name="Kang J."/>
            <person name="Chung W.-H."/>
            <person name="Park Y.S."/>
        </authorList>
    </citation>
    <scope>NUCLEOTIDE SEQUENCE [LARGE SCALE GENOMIC DNA]</scope>
    <source>
        <strain evidence="12">ML311-T8</strain>
    </source>
</reference>
<dbReference type="KEGG" id="ppsc:EHS13_26510"/>
<evidence type="ECO:0000313" key="12">
    <source>
        <dbReference type="Proteomes" id="UP000426246"/>
    </source>
</evidence>
<dbReference type="Proteomes" id="UP000426246">
    <property type="component" value="Chromosome"/>
</dbReference>
<dbReference type="Gene3D" id="3.30.565.10">
    <property type="entry name" value="Histidine kinase-like ATPase, C-terminal domain"/>
    <property type="match status" value="1"/>
</dbReference>
<dbReference type="InterPro" id="IPR003594">
    <property type="entry name" value="HATPase_dom"/>
</dbReference>
<name>A0A6B8RQV0_9BACL</name>
<evidence type="ECO:0000256" key="9">
    <source>
        <dbReference type="SAM" id="Phobius"/>
    </source>
</evidence>
<dbReference type="GO" id="GO:0005886">
    <property type="term" value="C:plasma membrane"/>
    <property type="evidence" value="ECO:0007669"/>
    <property type="project" value="UniProtKB-SubCell"/>
</dbReference>